<dbReference type="EC" id="1.5.1.3" evidence="3 7"/>
<evidence type="ECO:0000256" key="4">
    <source>
        <dbReference type="ARBA" id="ARBA00022563"/>
    </source>
</evidence>
<evidence type="ECO:0000256" key="7">
    <source>
        <dbReference type="PIRNR" id="PIRNR000194"/>
    </source>
</evidence>
<dbReference type="PRINTS" id="PR00070">
    <property type="entry name" value="DHFR"/>
</dbReference>
<keyword evidence="4 7" id="KW-0554">One-carbon metabolism</keyword>
<dbReference type="UniPathway" id="UPA00077">
    <property type="reaction ID" value="UER00158"/>
</dbReference>
<dbReference type="GO" id="GO:0046655">
    <property type="term" value="P:folic acid metabolic process"/>
    <property type="evidence" value="ECO:0007669"/>
    <property type="project" value="TreeGrafter"/>
</dbReference>
<dbReference type="GO" id="GO:0005829">
    <property type="term" value="C:cytosol"/>
    <property type="evidence" value="ECO:0007669"/>
    <property type="project" value="TreeGrafter"/>
</dbReference>
<evidence type="ECO:0000313" key="11">
    <source>
        <dbReference type="Proteomes" id="UP000178612"/>
    </source>
</evidence>
<proteinExistence type="inferred from homology"/>
<comment type="caution">
    <text evidence="10">The sequence shown here is derived from an EMBL/GenBank/DDBJ whole genome shotgun (WGS) entry which is preliminary data.</text>
</comment>
<evidence type="ECO:0000256" key="1">
    <source>
        <dbReference type="ARBA" id="ARBA00004903"/>
    </source>
</evidence>
<dbReference type="InterPro" id="IPR024072">
    <property type="entry name" value="DHFR-like_dom_sf"/>
</dbReference>
<dbReference type="Pfam" id="PF00186">
    <property type="entry name" value="DHFR_1"/>
    <property type="match status" value="1"/>
</dbReference>
<dbReference type="GO" id="GO:0046452">
    <property type="term" value="P:dihydrofolate metabolic process"/>
    <property type="evidence" value="ECO:0007669"/>
    <property type="project" value="TreeGrafter"/>
</dbReference>
<evidence type="ECO:0000313" key="10">
    <source>
        <dbReference type="EMBL" id="OHA91540.1"/>
    </source>
</evidence>
<dbReference type="GO" id="GO:0006730">
    <property type="term" value="P:one-carbon metabolic process"/>
    <property type="evidence" value="ECO:0007669"/>
    <property type="project" value="UniProtKB-KW"/>
</dbReference>
<evidence type="ECO:0000256" key="6">
    <source>
        <dbReference type="ARBA" id="ARBA00023002"/>
    </source>
</evidence>
<evidence type="ECO:0000259" key="9">
    <source>
        <dbReference type="PROSITE" id="PS51330"/>
    </source>
</evidence>
<evidence type="ECO:0000256" key="5">
    <source>
        <dbReference type="ARBA" id="ARBA00022857"/>
    </source>
</evidence>
<dbReference type="GO" id="GO:0050661">
    <property type="term" value="F:NADP binding"/>
    <property type="evidence" value="ECO:0007669"/>
    <property type="project" value="InterPro"/>
</dbReference>
<dbReference type="Gene3D" id="3.40.430.10">
    <property type="entry name" value="Dihydrofolate Reductase, subunit A"/>
    <property type="match status" value="1"/>
</dbReference>
<comment type="similarity">
    <text evidence="2 7 8">Belongs to the dihydrofolate reductase family.</text>
</comment>
<dbReference type="PROSITE" id="PS51330">
    <property type="entry name" value="DHFR_2"/>
    <property type="match status" value="1"/>
</dbReference>
<comment type="pathway">
    <text evidence="1 7">Cofactor biosynthesis; tetrahydrofolate biosynthesis; 5,6,7,8-tetrahydrofolate from 7,8-dihydrofolate: step 1/1.</text>
</comment>
<evidence type="ECO:0000256" key="2">
    <source>
        <dbReference type="ARBA" id="ARBA00009539"/>
    </source>
</evidence>
<dbReference type="InterPro" id="IPR017925">
    <property type="entry name" value="DHFR_CS"/>
</dbReference>
<dbReference type="PANTHER" id="PTHR48069">
    <property type="entry name" value="DIHYDROFOLATE REDUCTASE"/>
    <property type="match status" value="1"/>
</dbReference>
<dbReference type="GO" id="GO:0046654">
    <property type="term" value="P:tetrahydrofolate biosynthetic process"/>
    <property type="evidence" value="ECO:0007669"/>
    <property type="project" value="UniProtKB-UniPathway"/>
</dbReference>
<protein>
    <recommendedName>
        <fullName evidence="3 7">Dihydrofolate reductase</fullName>
        <ecNumber evidence="3 7">1.5.1.3</ecNumber>
    </recommendedName>
</protein>
<reference evidence="10 11" key="1">
    <citation type="journal article" date="2016" name="Nat. Commun.">
        <title>Thousands of microbial genomes shed light on interconnected biogeochemical processes in an aquifer system.</title>
        <authorList>
            <person name="Anantharaman K."/>
            <person name="Brown C.T."/>
            <person name="Hug L.A."/>
            <person name="Sharon I."/>
            <person name="Castelle C.J."/>
            <person name="Probst A.J."/>
            <person name="Thomas B.C."/>
            <person name="Singh A."/>
            <person name="Wilkins M.J."/>
            <person name="Karaoz U."/>
            <person name="Brodie E.L."/>
            <person name="Williams K.H."/>
            <person name="Hubbard S.S."/>
            <person name="Banfield J.F."/>
        </authorList>
    </citation>
    <scope>NUCLEOTIDE SEQUENCE [LARGE SCALE GENOMIC DNA]</scope>
</reference>
<dbReference type="EMBL" id="MHVJ01000011">
    <property type="protein sequence ID" value="OHA91540.1"/>
    <property type="molecule type" value="Genomic_DNA"/>
</dbReference>
<feature type="domain" description="DHFR" evidence="9">
    <location>
        <begin position="1"/>
        <end position="163"/>
    </location>
</feature>
<keyword evidence="6 7" id="KW-0560">Oxidoreductase</keyword>
<dbReference type="PROSITE" id="PS00075">
    <property type="entry name" value="DHFR_1"/>
    <property type="match status" value="1"/>
</dbReference>
<sequence>MLKIIAAVSENGVIGNDGGIPWKLSDDMRRFKEKTGNCPIVMGSKTYWSLPNRFRPLPGRENLVLTRHPAQFEGENVTMLDDFLKVVARAKEEEVWVIGGAEIYKLALPYTSEMHITRVDLIVAGDTFFPRWNDAEWRLVSAEEHEKDRGNERGFTWEIWGRV</sequence>
<evidence type="ECO:0000256" key="3">
    <source>
        <dbReference type="ARBA" id="ARBA00012856"/>
    </source>
</evidence>
<dbReference type="PIRSF" id="PIRSF000194">
    <property type="entry name" value="DHFR"/>
    <property type="match status" value="1"/>
</dbReference>
<dbReference type="GO" id="GO:0004146">
    <property type="term" value="F:dihydrofolate reductase activity"/>
    <property type="evidence" value="ECO:0007669"/>
    <property type="project" value="UniProtKB-EC"/>
</dbReference>
<dbReference type="Proteomes" id="UP000178612">
    <property type="component" value="Unassembled WGS sequence"/>
</dbReference>
<keyword evidence="5 7" id="KW-0521">NADP</keyword>
<dbReference type="AlphaFoldDB" id="A0A1G2T2L9"/>
<evidence type="ECO:0000256" key="8">
    <source>
        <dbReference type="RuleBase" id="RU004474"/>
    </source>
</evidence>
<comment type="catalytic activity">
    <reaction evidence="7">
        <text>(6S)-5,6,7,8-tetrahydrofolate + NADP(+) = 7,8-dihydrofolate + NADPH + H(+)</text>
        <dbReference type="Rhea" id="RHEA:15009"/>
        <dbReference type="ChEBI" id="CHEBI:15378"/>
        <dbReference type="ChEBI" id="CHEBI:57451"/>
        <dbReference type="ChEBI" id="CHEBI:57453"/>
        <dbReference type="ChEBI" id="CHEBI:57783"/>
        <dbReference type="ChEBI" id="CHEBI:58349"/>
        <dbReference type="EC" id="1.5.1.3"/>
    </reaction>
</comment>
<dbReference type="InterPro" id="IPR001796">
    <property type="entry name" value="DHFR_dom"/>
</dbReference>
<organism evidence="10 11">
    <name type="scientific">Candidatus Zambryskibacteria bacterium RIFCSPHIGHO2_01_FULL_49_18</name>
    <dbReference type="NCBI Taxonomy" id="1802740"/>
    <lineage>
        <taxon>Bacteria</taxon>
        <taxon>Candidatus Zambryskiibacteriota</taxon>
    </lineage>
</organism>
<comment type="function">
    <text evidence="7">Key enzyme in folate metabolism. Catalyzes an essential reaction for de novo glycine and purine synthesis, and for DNA precursor synthesis.</text>
</comment>
<gene>
    <name evidence="10" type="ORF">A2758_00270</name>
</gene>
<name>A0A1G2T2L9_9BACT</name>
<dbReference type="CDD" id="cd00209">
    <property type="entry name" value="DHFR"/>
    <property type="match status" value="1"/>
</dbReference>
<dbReference type="InterPro" id="IPR012259">
    <property type="entry name" value="DHFR"/>
</dbReference>
<dbReference type="SUPFAM" id="SSF53597">
    <property type="entry name" value="Dihydrofolate reductase-like"/>
    <property type="match status" value="1"/>
</dbReference>
<dbReference type="PANTHER" id="PTHR48069:SF3">
    <property type="entry name" value="DIHYDROFOLATE REDUCTASE"/>
    <property type="match status" value="1"/>
</dbReference>
<accession>A0A1G2T2L9</accession>